<evidence type="ECO:0000259" key="14">
    <source>
        <dbReference type="Pfam" id="PF20259"/>
    </source>
</evidence>
<dbReference type="InterPro" id="IPR023382">
    <property type="entry name" value="MnmA-like_central_sf"/>
</dbReference>
<evidence type="ECO:0000313" key="16">
    <source>
        <dbReference type="Proteomes" id="UP001300502"/>
    </source>
</evidence>
<dbReference type="Gene3D" id="3.40.50.620">
    <property type="entry name" value="HUPs"/>
    <property type="match status" value="1"/>
</dbReference>
<keyword evidence="4" id="KW-0820">tRNA-binding</keyword>
<dbReference type="Pfam" id="PF03054">
    <property type="entry name" value="tRNA_Me_trans"/>
    <property type="match status" value="1"/>
</dbReference>
<dbReference type="InterPro" id="IPR046884">
    <property type="entry name" value="MnmA-like_central"/>
</dbReference>
<proteinExistence type="inferred from homology"/>
<dbReference type="PANTHER" id="PTHR43052">
    <property type="match status" value="1"/>
</dbReference>
<evidence type="ECO:0000256" key="5">
    <source>
        <dbReference type="ARBA" id="ARBA00022679"/>
    </source>
</evidence>
<keyword evidence="16" id="KW-1185">Reference proteome</keyword>
<sequence length="614" mass="70105">MSFISCWLVGVSSRRLHYNILRKNISGARKYCIANGRKNVQETFYLYRRKRIFYRNAPLTLSCCRFLSTSSNEHRLPTKLENLCQELYQCPDKSSKLWKLVEWGNRLTETLIAEERTERHKIKGCLAAVYIKVIVRGEKVFLTGFADSKIAKGLVYFLVCGLQGTGVDLVRKLAAETIMEKSGLGSILSSSRMVGIRSMLRYIQQQCNNTSHDAEQSSFSALGYLSSDWHKEKIAVLLSGGVDSSVALSILLEQGYHVEPFYLRIWLEDELSHLGKCPWEEDLSYASAVCEQFGLKLEQLTLQKEYWEQVVEYTISEARAGRTPNPDVMCNSRIKFGVFLDSIGKQYEKIASGHYARIRKDPETGLFQLMVSADSWKDQTYFLAHLVQKQLSKVVFPIGHLTKEQVRAKARELNLATKARKDSQGICFLGQIKFDEFLRHHLGSRTGKLVESETGKVVGEHCGYWFYTPGQRKGLHLSNGPWYVVKKDIESNTVFVSRHYDSPEKQRNCFMVENVHWHIPLTLCSSELLPVQVKLRHGRFFHQGFIKALDNGNRAKVWLQSRDNGIAPGQFAVFYRDETYCIGAGIISEELTVSMLPMKVSSSESALRNVYKQC</sequence>
<dbReference type="GO" id="GO:0008033">
    <property type="term" value="P:tRNA processing"/>
    <property type="evidence" value="ECO:0007669"/>
    <property type="project" value="UniProtKB-KW"/>
</dbReference>
<dbReference type="GO" id="GO:0005524">
    <property type="term" value="F:ATP binding"/>
    <property type="evidence" value="ECO:0007669"/>
    <property type="project" value="UniProtKB-KW"/>
</dbReference>
<evidence type="ECO:0000256" key="11">
    <source>
        <dbReference type="ARBA" id="ARBA00049564"/>
    </source>
</evidence>
<evidence type="ECO:0000256" key="2">
    <source>
        <dbReference type="ARBA" id="ARBA00006191"/>
    </source>
</evidence>
<keyword evidence="7" id="KW-0547">Nucleotide-binding</keyword>
<evidence type="ECO:0000259" key="13">
    <source>
        <dbReference type="Pfam" id="PF20258"/>
    </source>
</evidence>
<comment type="catalytic activity">
    <reaction evidence="11">
        <text>5-taurinomethyluridine(34) in tRNA + S-sulfanyl-L-cysteinyl-[protein] + AH2 + ATP = 5-taurinomethyl-2-thiouridine(34) in tRNA + L-cysteinyl-[protein] + A + AMP + diphosphate + H(+)</text>
        <dbReference type="Rhea" id="RHEA:47040"/>
        <dbReference type="Rhea" id="RHEA-COMP:10131"/>
        <dbReference type="Rhea" id="RHEA-COMP:11726"/>
        <dbReference type="Rhea" id="RHEA-COMP:11732"/>
        <dbReference type="Rhea" id="RHEA-COMP:11733"/>
        <dbReference type="ChEBI" id="CHEBI:13193"/>
        <dbReference type="ChEBI" id="CHEBI:15378"/>
        <dbReference type="ChEBI" id="CHEBI:17499"/>
        <dbReference type="ChEBI" id="CHEBI:29950"/>
        <dbReference type="ChEBI" id="CHEBI:30616"/>
        <dbReference type="ChEBI" id="CHEBI:33019"/>
        <dbReference type="ChEBI" id="CHEBI:61963"/>
        <dbReference type="ChEBI" id="CHEBI:87171"/>
        <dbReference type="ChEBI" id="CHEBI:87172"/>
        <dbReference type="ChEBI" id="CHEBI:456215"/>
        <dbReference type="EC" id="2.8.1.14"/>
    </reaction>
</comment>
<dbReference type="CDD" id="cd01998">
    <property type="entry name" value="MnmA_TRMU-like"/>
    <property type="match status" value="1"/>
</dbReference>
<dbReference type="NCBIfam" id="TIGR00420">
    <property type="entry name" value="trmU"/>
    <property type="match status" value="1"/>
</dbReference>
<dbReference type="PANTHER" id="PTHR43052:SF1">
    <property type="entry name" value="TRNA-5-TAURINOMETHYLURIDINE 2-SULFURTRANSFERASE"/>
    <property type="match status" value="1"/>
</dbReference>
<dbReference type="InterPro" id="IPR046885">
    <property type="entry name" value="MnmA-like_C"/>
</dbReference>
<dbReference type="NCBIfam" id="NF001138">
    <property type="entry name" value="PRK00143.1"/>
    <property type="match status" value="1"/>
</dbReference>
<reference evidence="15 16" key="1">
    <citation type="submission" date="2022-07" db="EMBL/GenBank/DDBJ databases">
        <title>Genome-wide signatures of adaptation to extreme environments.</title>
        <authorList>
            <person name="Cho C.H."/>
            <person name="Yoon H.S."/>
        </authorList>
    </citation>
    <scope>NUCLEOTIDE SEQUENCE [LARGE SCALE GENOMIC DNA]</scope>
    <source>
        <strain evidence="15 16">108.79 E11</strain>
    </source>
</reference>
<keyword evidence="9" id="KW-0694">RNA-binding</keyword>
<dbReference type="SUPFAM" id="SSF52402">
    <property type="entry name" value="Adenine nucleotide alpha hydrolases-like"/>
    <property type="match status" value="1"/>
</dbReference>
<organism evidence="15 16">
    <name type="scientific">Galdieria yellowstonensis</name>
    <dbReference type="NCBI Taxonomy" id="3028027"/>
    <lineage>
        <taxon>Eukaryota</taxon>
        <taxon>Rhodophyta</taxon>
        <taxon>Bangiophyceae</taxon>
        <taxon>Galdieriales</taxon>
        <taxon>Galdieriaceae</taxon>
        <taxon>Galdieria</taxon>
    </lineage>
</organism>
<evidence type="ECO:0000256" key="8">
    <source>
        <dbReference type="ARBA" id="ARBA00022840"/>
    </source>
</evidence>
<dbReference type="InterPro" id="IPR051305">
    <property type="entry name" value="tRNA_2-thiouridylase_MnmA"/>
</dbReference>
<gene>
    <name evidence="15" type="ORF">GAYE_SCF59G6471</name>
</gene>
<dbReference type="Gene3D" id="2.40.30.10">
    <property type="entry name" value="Translation factors"/>
    <property type="match status" value="1"/>
</dbReference>
<dbReference type="InterPro" id="IPR003808">
    <property type="entry name" value="Fe-S_metab-assoc_dom"/>
</dbReference>
<evidence type="ECO:0000256" key="10">
    <source>
        <dbReference type="ARBA" id="ARBA00023157"/>
    </source>
</evidence>
<dbReference type="Gene3D" id="3.90.1010.10">
    <property type="match status" value="1"/>
</dbReference>
<dbReference type="Gene3D" id="2.30.30.280">
    <property type="entry name" value="Adenine nucleotide alpha hydrolases-like domains"/>
    <property type="match status" value="1"/>
</dbReference>
<dbReference type="GO" id="GO:0061708">
    <property type="term" value="F:tRNA-5-taurinomethyluridine 2-sulfurtransferase"/>
    <property type="evidence" value="ECO:0007669"/>
    <property type="project" value="UniProtKB-EC"/>
</dbReference>
<evidence type="ECO:0000256" key="1">
    <source>
        <dbReference type="ARBA" id="ARBA00003986"/>
    </source>
</evidence>
<comment type="caution">
    <text evidence="15">The sequence shown here is derived from an EMBL/GenBank/DDBJ whole genome shotgun (WGS) entry which is preliminary data.</text>
</comment>
<evidence type="ECO:0000256" key="6">
    <source>
        <dbReference type="ARBA" id="ARBA00022694"/>
    </source>
</evidence>
<dbReference type="InterPro" id="IPR004506">
    <property type="entry name" value="MnmA-like"/>
</dbReference>
<dbReference type="InterPro" id="IPR014729">
    <property type="entry name" value="Rossmann-like_a/b/a_fold"/>
</dbReference>
<dbReference type="Pfam" id="PF02657">
    <property type="entry name" value="SufE"/>
    <property type="match status" value="1"/>
</dbReference>
<keyword evidence="5" id="KW-0808">Transferase</keyword>
<evidence type="ECO:0000256" key="3">
    <source>
        <dbReference type="ARBA" id="ARBA00011953"/>
    </source>
</evidence>
<dbReference type="AlphaFoldDB" id="A0AAV9IML1"/>
<protein>
    <recommendedName>
        <fullName evidence="3">tRNA-5-taurinomethyluridine 2-sulfurtransferase</fullName>
        <ecNumber evidence="3">2.8.1.14</ecNumber>
    </recommendedName>
</protein>
<feature type="domain" description="tRNA-specific 2-thiouridylase MnmA-like C-terminal" evidence="13">
    <location>
        <begin position="508"/>
        <end position="587"/>
    </location>
</feature>
<dbReference type="Pfam" id="PF20259">
    <property type="entry name" value="tRNA_Me_trans_M"/>
    <property type="match status" value="1"/>
</dbReference>
<name>A0AAV9IML1_9RHOD</name>
<dbReference type="Pfam" id="PF20258">
    <property type="entry name" value="tRNA_Me_trans_C"/>
    <property type="match status" value="1"/>
</dbReference>
<dbReference type="FunFam" id="2.30.30.280:FF:000001">
    <property type="entry name" value="tRNA-specific 2-thiouridylase MnmA"/>
    <property type="match status" value="1"/>
</dbReference>
<feature type="domain" description="tRNA-specific 2-thiouridylase MnmA-like central" evidence="14">
    <location>
        <begin position="436"/>
        <end position="498"/>
    </location>
</feature>
<dbReference type="SUPFAM" id="SSF82649">
    <property type="entry name" value="SufE/NifU"/>
    <property type="match status" value="1"/>
</dbReference>
<comment type="similarity">
    <text evidence="2">Belongs to the MnmA/TRMU family.</text>
</comment>
<evidence type="ECO:0000259" key="12">
    <source>
        <dbReference type="Pfam" id="PF02657"/>
    </source>
</evidence>
<accession>A0AAV9IML1</accession>
<evidence type="ECO:0000313" key="15">
    <source>
        <dbReference type="EMBL" id="KAK4528527.1"/>
    </source>
</evidence>
<dbReference type="Proteomes" id="UP001300502">
    <property type="component" value="Unassembled WGS sequence"/>
</dbReference>
<feature type="domain" description="Fe-S metabolism associated" evidence="12">
    <location>
        <begin position="85"/>
        <end position="206"/>
    </location>
</feature>
<keyword evidence="10" id="KW-1015">Disulfide bond</keyword>
<dbReference type="HAMAP" id="MF_00144">
    <property type="entry name" value="tRNA_thiouridyl_MnmA"/>
    <property type="match status" value="1"/>
</dbReference>
<dbReference type="EC" id="2.8.1.14" evidence="3"/>
<dbReference type="EMBL" id="JANCYU010000065">
    <property type="protein sequence ID" value="KAK4528527.1"/>
    <property type="molecule type" value="Genomic_DNA"/>
</dbReference>
<evidence type="ECO:0000256" key="9">
    <source>
        <dbReference type="ARBA" id="ARBA00022884"/>
    </source>
</evidence>
<dbReference type="GO" id="GO:0000049">
    <property type="term" value="F:tRNA binding"/>
    <property type="evidence" value="ECO:0007669"/>
    <property type="project" value="UniProtKB-KW"/>
</dbReference>
<evidence type="ECO:0000256" key="4">
    <source>
        <dbReference type="ARBA" id="ARBA00022555"/>
    </source>
</evidence>
<evidence type="ECO:0000256" key="7">
    <source>
        <dbReference type="ARBA" id="ARBA00022741"/>
    </source>
</evidence>
<keyword evidence="8" id="KW-0067">ATP-binding</keyword>
<keyword evidence="6" id="KW-0819">tRNA processing</keyword>
<comment type="function">
    <text evidence="1">Catalyzes the 2-thiolation of uridine at the wobble position (U34) of mitochondrial tRNA(Lys), tRNA(Glu) and tRNA(Gln). Required for the formation of 5-taurinomethyl-2-thiouridine (tm5s2U) of mitochondrial tRNA(Lys), tRNA(Glu), and tRNA(Gln) at the wobble position. ATP is required to activate the C2 atom of the wobble base.</text>
</comment>